<keyword evidence="2" id="KW-1185">Reference proteome</keyword>
<evidence type="ECO:0000313" key="1">
    <source>
        <dbReference type="EMBL" id="MBB6053065.1"/>
    </source>
</evidence>
<sequence length="805" mass="87467">MPQPTRSRQGVSSLAPLLPNLRWSPERQGVFLVVAPESYPVQVGNSPPPPDGWRPEELARLGRGLLRRFGAVTVLAPAAMRVLKRSFPQGALGTEAEEETALLALLASCSPTQWRKLASSQGLRLRELSGTQRTLAEKLVPPVVRFTLRGSGGAQPTPERTLTDAQRQGIGIRVKLIGGIEGKKLNEKNGVFPLVFHREIGNDPDAKTRIDLEASTLSEEQERAAGITQEVPNRLKSLPGELARLRTPVVLGTEPLTVGHLVERIAQATGVPLLVDARLGKHTVWTRGSQAPAGELLQALCLSTTAAIRTLDALWLLAPDNLPLDVGRIPLEEALLETRQQSSQGEAVLNRRIAALKPLDYLTFDTDDPAALSPALLKKALAVHKSTRSELGAEVRLSELPSALQGRLLQTIEEFARLSDTPEYQKSGLDLKLDSQSVMVGCHPWWSLVIPGVGEANEAPLVPLHHWLPNPPAPPLTLSGRAWLARARTPNDARALVEAARAAGASALWLEAPPEVLAAALEPPSLPVWGVLPVLRGTAGRPDLNVLGDTSAQYARRRGKASELPWLDLQDRSTVESARRALRALGRVSGLAGIVLRHVLPPGYGMLTDPSYGRYAYGAAGDLGYAKENRLAFLREKGVDPADVLSERLYLEGEELNLLVKHDDAWGASWKQWRVERAEALARSLRQELARAAPKLPVLLERAALWQDDGWLYQTCPWFLRWPADKPLPKVERRALGGGAAKRPGWRLLGSDPEANAVLRASTGQSESEVVDLSELRVAEVVKLLEKTAPRGEAPQGAAQERGQP</sequence>
<comment type="caution">
    <text evidence="1">The sequence shown here is derived from an EMBL/GenBank/DDBJ whole genome shotgun (WGS) entry which is preliminary data.</text>
</comment>
<organism evidence="1 2">
    <name type="scientific">Armatimonas rosea</name>
    <dbReference type="NCBI Taxonomy" id="685828"/>
    <lineage>
        <taxon>Bacteria</taxon>
        <taxon>Bacillati</taxon>
        <taxon>Armatimonadota</taxon>
        <taxon>Armatimonadia</taxon>
        <taxon>Armatimonadales</taxon>
        <taxon>Armatimonadaceae</taxon>
        <taxon>Armatimonas</taxon>
    </lineage>
</organism>
<protein>
    <submittedName>
        <fullName evidence="1">Uncharacterized protein</fullName>
    </submittedName>
</protein>
<dbReference type="AlphaFoldDB" id="A0A7W9SVF3"/>
<accession>A0A7W9SVF3</accession>
<reference evidence="1 2" key="1">
    <citation type="submission" date="2020-08" db="EMBL/GenBank/DDBJ databases">
        <title>Genomic Encyclopedia of Type Strains, Phase IV (KMG-IV): sequencing the most valuable type-strain genomes for metagenomic binning, comparative biology and taxonomic classification.</title>
        <authorList>
            <person name="Goeker M."/>
        </authorList>
    </citation>
    <scope>NUCLEOTIDE SEQUENCE [LARGE SCALE GENOMIC DNA]</scope>
    <source>
        <strain evidence="1 2">DSM 23562</strain>
    </source>
</reference>
<name>A0A7W9SVF3_ARMRO</name>
<proteinExistence type="predicted"/>
<dbReference type="EMBL" id="JACHGW010000005">
    <property type="protein sequence ID" value="MBB6053065.1"/>
    <property type="molecule type" value="Genomic_DNA"/>
</dbReference>
<gene>
    <name evidence="1" type="ORF">HNQ39_004897</name>
</gene>
<dbReference type="Proteomes" id="UP000520814">
    <property type="component" value="Unassembled WGS sequence"/>
</dbReference>
<evidence type="ECO:0000313" key="2">
    <source>
        <dbReference type="Proteomes" id="UP000520814"/>
    </source>
</evidence>
<dbReference type="RefSeq" id="WP_184202993.1">
    <property type="nucleotide sequence ID" value="NZ_JACHGW010000005.1"/>
</dbReference>